<dbReference type="EMBL" id="CP003249">
    <property type="protein sequence ID" value="AFV77078.1"/>
    <property type="molecule type" value="Genomic_DNA"/>
</dbReference>
<accession>K7QYH5</accession>
<dbReference type="KEGG" id="tos:Theos_2081"/>
<evidence type="ECO:0000256" key="1">
    <source>
        <dbReference type="SAM" id="MobiDB-lite"/>
    </source>
</evidence>
<reference evidence="2 3" key="1">
    <citation type="journal article" date="2013" name="Genome Announc.">
        <title>Whole Genome Sequencing of Thermus oshimai JL-2 and Thermus thermophilus JL-18, Incomplete Denitrifiers from the United States Great Basin.</title>
        <authorList>
            <person name="Murugapiran S.K."/>
            <person name="Huntemann M."/>
            <person name="Wei C.L."/>
            <person name="Han J."/>
            <person name="Detter J.C."/>
            <person name="Han C.S."/>
            <person name="Erkkila T.H."/>
            <person name="Teshima H."/>
            <person name="Chen A."/>
            <person name="Kyrpides N."/>
            <person name="Mavrommatis K."/>
            <person name="Markowitz V."/>
            <person name="Szeto E."/>
            <person name="Ivanova N."/>
            <person name="Pagani I."/>
            <person name="Lam J."/>
            <person name="McDonald A.I."/>
            <person name="Dodsworth J.A."/>
            <person name="Pati A."/>
            <person name="Goodwin L."/>
            <person name="Peters L."/>
            <person name="Pitluck S."/>
            <person name="Woyke T."/>
            <person name="Hedlund B.P."/>
        </authorList>
    </citation>
    <scope>NUCLEOTIDE SEQUENCE</scope>
    <source>
        <strain evidence="2 3">JL-2</strain>
    </source>
</reference>
<protein>
    <submittedName>
        <fullName evidence="2">Uncharacterized protein</fullName>
    </submittedName>
</protein>
<evidence type="ECO:0000313" key="3">
    <source>
        <dbReference type="Proteomes" id="UP000000211"/>
    </source>
</evidence>
<dbReference type="STRING" id="751945.Theos_2081"/>
<sequence>MDRQKVVGVVLLGLIGLYFAFQGREEAPSPSGPASPPREERVEEEGRECLARVRVAALGYQEVRLELEGQAWAIRLSWPGGGLQVETPRVCSGGECKVPIPPGVRPVEVRVDACPPLLLGE</sequence>
<dbReference type="PATRIC" id="fig|751945.3.peg.2026"/>
<dbReference type="AlphaFoldDB" id="K7QYH5"/>
<gene>
    <name evidence="2" type="ORF">Theos_2081</name>
</gene>
<dbReference type="HOGENOM" id="CLU_2001167_0_0_0"/>
<keyword evidence="3" id="KW-1185">Reference proteome</keyword>
<dbReference type="RefSeq" id="WP_016330254.1">
    <property type="nucleotide sequence ID" value="NC_019386.1"/>
</dbReference>
<organism evidence="2 3">
    <name type="scientific">Thermus oshimai JL-2</name>
    <dbReference type="NCBI Taxonomy" id="751945"/>
    <lineage>
        <taxon>Bacteria</taxon>
        <taxon>Thermotogati</taxon>
        <taxon>Deinococcota</taxon>
        <taxon>Deinococci</taxon>
        <taxon>Thermales</taxon>
        <taxon>Thermaceae</taxon>
        <taxon>Thermus</taxon>
    </lineage>
</organism>
<name>K7QYH5_THEOS</name>
<evidence type="ECO:0000313" key="2">
    <source>
        <dbReference type="EMBL" id="AFV77078.1"/>
    </source>
</evidence>
<dbReference type="Proteomes" id="UP000000211">
    <property type="component" value="Chromosome"/>
</dbReference>
<feature type="region of interest" description="Disordered" evidence="1">
    <location>
        <begin position="24"/>
        <end position="43"/>
    </location>
</feature>
<proteinExistence type="predicted"/>